<dbReference type="AlphaFoldDB" id="A0AAV2AGA2"/>
<proteinExistence type="predicted"/>
<name>A0AAV2AGA2_9ARAC</name>
<evidence type="ECO:0000313" key="1">
    <source>
        <dbReference type="EMBL" id="CAL1281613.1"/>
    </source>
</evidence>
<protein>
    <submittedName>
        <fullName evidence="1">Uncharacterized protein</fullName>
    </submittedName>
</protein>
<dbReference type="Proteomes" id="UP001497382">
    <property type="component" value="Unassembled WGS sequence"/>
</dbReference>
<feature type="non-terminal residue" evidence="1">
    <location>
        <position position="1"/>
    </location>
</feature>
<dbReference type="EMBL" id="CAXIEN010000146">
    <property type="protein sequence ID" value="CAL1281613.1"/>
    <property type="molecule type" value="Genomic_DNA"/>
</dbReference>
<sequence length="118" mass="13329">EYAAIFSAQHVRLTSSLEQDLYGVGSHFVRASASVVSKILLHNVVDVEHVLPSDSIDLRRSGRVLDAGWRFGDIGSCAVRPYEFHNWSPNCQTAKESGLSSLRRYFLLPFRKVAFRFD</sequence>
<gene>
    <name evidence="1" type="ORF">LARSCL_LOCUS11669</name>
</gene>
<accession>A0AAV2AGA2</accession>
<keyword evidence="2" id="KW-1185">Reference proteome</keyword>
<reference evidence="1 2" key="1">
    <citation type="submission" date="2024-04" db="EMBL/GenBank/DDBJ databases">
        <authorList>
            <person name="Rising A."/>
            <person name="Reimegard J."/>
            <person name="Sonavane S."/>
            <person name="Akerstrom W."/>
            <person name="Nylinder S."/>
            <person name="Hedman E."/>
            <person name="Kallberg Y."/>
        </authorList>
    </citation>
    <scope>NUCLEOTIDE SEQUENCE [LARGE SCALE GENOMIC DNA]</scope>
</reference>
<organism evidence="1 2">
    <name type="scientific">Larinioides sclopetarius</name>
    <dbReference type="NCBI Taxonomy" id="280406"/>
    <lineage>
        <taxon>Eukaryota</taxon>
        <taxon>Metazoa</taxon>
        <taxon>Ecdysozoa</taxon>
        <taxon>Arthropoda</taxon>
        <taxon>Chelicerata</taxon>
        <taxon>Arachnida</taxon>
        <taxon>Araneae</taxon>
        <taxon>Araneomorphae</taxon>
        <taxon>Entelegynae</taxon>
        <taxon>Araneoidea</taxon>
        <taxon>Araneidae</taxon>
        <taxon>Larinioides</taxon>
    </lineage>
</organism>
<evidence type="ECO:0000313" key="2">
    <source>
        <dbReference type="Proteomes" id="UP001497382"/>
    </source>
</evidence>
<comment type="caution">
    <text evidence="1">The sequence shown here is derived from an EMBL/GenBank/DDBJ whole genome shotgun (WGS) entry which is preliminary data.</text>
</comment>